<dbReference type="RefSeq" id="WP_327967278.1">
    <property type="nucleotide sequence ID" value="NZ_JARMQG010000084.1"/>
</dbReference>
<dbReference type="EMBL" id="JARMQG010000084">
    <property type="protein sequence ID" value="MED3562363.1"/>
    <property type="molecule type" value="Genomic_DNA"/>
</dbReference>
<dbReference type="Proteomes" id="UP001330749">
    <property type="component" value="Unassembled WGS sequence"/>
</dbReference>
<keyword evidence="2" id="KW-1185">Reference proteome</keyword>
<gene>
    <name evidence="1" type="ORF">P4447_07830</name>
</gene>
<accession>A0ABU6N821</accession>
<comment type="caution">
    <text evidence="1">The sequence shown here is derived from an EMBL/GenBank/DDBJ whole genome shotgun (WGS) entry which is preliminary data.</text>
</comment>
<protein>
    <submittedName>
        <fullName evidence="1">Uncharacterized protein</fullName>
    </submittedName>
</protein>
<organism evidence="1 2">
    <name type="scientific">Bacillus xiapuensis</name>
    <dbReference type="NCBI Taxonomy" id="2014075"/>
    <lineage>
        <taxon>Bacteria</taxon>
        <taxon>Bacillati</taxon>
        <taxon>Bacillota</taxon>
        <taxon>Bacilli</taxon>
        <taxon>Bacillales</taxon>
        <taxon>Bacillaceae</taxon>
        <taxon>Bacillus</taxon>
    </lineage>
</organism>
<name>A0ABU6N821_9BACI</name>
<evidence type="ECO:0000313" key="2">
    <source>
        <dbReference type="Proteomes" id="UP001330749"/>
    </source>
</evidence>
<dbReference type="Gene3D" id="6.20.20.10">
    <property type="match status" value="1"/>
</dbReference>
<proteinExistence type="predicted"/>
<reference evidence="1 2" key="1">
    <citation type="submission" date="2023-03" db="EMBL/GenBank/DDBJ databases">
        <title>Bacillus Genome Sequencing.</title>
        <authorList>
            <person name="Dunlap C."/>
        </authorList>
    </citation>
    <scope>NUCLEOTIDE SEQUENCE [LARGE SCALE GENOMIC DNA]</scope>
    <source>
        <strain evidence="1 2">B-14544</strain>
    </source>
</reference>
<evidence type="ECO:0000313" key="1">
    <source>
        <dbReference type="EMBL" id="MED3562363.1"/>
    </source>
</evidence>
<dbReference type="SUPFAM" id="SSF57938">
    <property type="entry name" value="DnaJ/Hsp40 cysteine-rich domain"/>
    <property type="match status" value="1"/>
</dbReference>
<sequence>MITLQIPVKFTNEDTIYTTKQTNIELDCTICEGKGTIVYNNKNMRCPECHGKGKFTSNKKVHTVCEEPFVISTTKISISSNGNPTVKYKGRCGFSNYNRSEDNLFLSKEDAQKRCDELNKAKISIRVEDIVIPDSFAQTQPSIDKIQAKLDYYKTNDKFEKYIVINRNNELQDGYINYLLCKLLNIEYVTVAIEV</sequence>
<dbReference type="InterPro" id="IPR036410">
    <property type="entry name" value="HSP_DnaJ_Cys-rich_dom_sf"/>
</dbReference>